<evidence type="ECO:0000313" key="5">
    <source>
        <dbReference type="Proteomes" id="UP001177023"/>
    </source>
</evidence>
<keyword evidence="5" id="KW-1185">Reference proteome</keyword>
<organism evidence="4 5">
    <name type="scientific">Mesorhabditis spiculigera</name>
    <dbReference type="NCBI Taxonomy" id="96644"/>
    <lineage>
        <taxon>Eukaryota</taxon>
        <taxon>Metazoa</taxon>
        <taxon>Ecdysozoa</taxon>
        <taxon>Nematoda</taxon>
        <taxon>Chromadorea</taxon>
        <taxon>Rhabditida</taxon>
        <taxon>Rhabditina</taxon>
        <taxon>Rhabditomorpha</taxon>
        <taxon>Rhabditoidea</taxon>
        <taxon>Rhabditidae</taxon>
        <taxon>Mesorhabditinae</taxon>
        <taxon>Mesorhabditis</taxon>
    </lineage>
</organism>
<evidence type="ECO:0000256" key="2">
    <source>
        <dbReference type="SAM" id="Phobius"/>
    </source>
</evidence>
<feature type="compositionally biased region" description="Basic and acidic residues" evidence="1">
    <location>
        <begin position="76"/>
        <end position="85"/>
    </location>
</feature>
<keyword evidence="2" id="KW-1133">Transmembrane helix</keyword>
<dbReference type="Proteomes" id="UP001177023">
    <property type="component" value="Unassembled WGS sequence"/>
</dbReference>
<gene>
    <name evidence="4" type="ORF">MSPICULIGERA_LOCUS5258</name>
</gene>
<proteinExistence type="predicted"/>
<feature type="non-terminal residue" evidence="4">
    <location>
        <position position="1"/>
    </location>
</feature>
<feature type="chain" id="PRO_5041219386" evidence="3">
    <location>
        <begin position="20"/>
        <end position="112"/>
    </location>
</feature>
<evidence type="ECO:0000313" key="4">
    <source>
        <dbReference type="EMBL" id="CAJ0566668.1"/>
    </source>
</evidence>
<keyword evidence="3" id="KW-0732">Signal</keyword>
<feature type="region of interest" description="Disordered" evidence="1">
    <location>
        <begin position="76"/>
        <end position="97"/>
    </location>
</feature>
<feature type="signal peptide" evidence="3">
    <location>
        <begin position="1"/>
        <end position="19"/>
    </location>
</feature>
<reference evidence="4" key="1">
    <citation type="submission" date="2023-06" db="EMBL/GenBank/DDBJ databases">
        <authorList>
            <person name="Delattre M."/>
        </authorList>
    </citation>
    <scope>NUCLEOTIDE SEQUENCE</scope>
    <source>
        <strain evidence="4">AF72</strain>
    </source>
</reference>
<name>A0AA36CCV8_9BILA</name>
<dbReference type="EMBL" id="CATQJA010001295">
    <property type="protein sequence ID" value="CAJ0566668.1"/>
    <property type="molecule type" value="Genomic_DNA"/>
</dbReference>
<evidence type="ECO:0000256" key="1">
    <source>
        <dbReference type="SAM" id="MobiDB-lite"/>
    </source>
</evidence>
<feature type="transmembrane region" description="Helical" evidence="2">
    <location>
        <begin position="45"/>
        <end position="65"/>
    </location>
</feature>
<keyword evidence="2" id="KW-0472">Membrane</keyword>
<evidence type="ECO:0000256" key="3">
    <source>
        <dbReference type="SAM" id="SignalP"/>
    </source>
</evidence>
<sequence>MNFAAIVLSFVLGLGVVLLLISEDATVSLDEDGMTTTAGRIMKAVGIILMVIGTIGFAITLVDVVRRAHRRLSQGEKGKLEEQIHRKATRSATQTQPRTTSIAVIETNGHIV</sequence>
<keyword evidence="2" id="KW-0812">Transmembrane</keyword>
<protein>
    <submittedName>
        <fullName evidence="4">Uncharacterized protein</fullName>
    </submittedName>
</protein>
<dbReference type="AlphaFoldDB" id="A0AA36CCV8"/>
<accession>A0AA36CCV8</accession>
<comment type="caution">
    <text evidence="4">The sequence shown here is derived from an EMBL/GenBank/DDBJ whole genome shotgun (WGS) entry which is preliminary data.</text>
</comment>